<evidence type="ECO:0000313" key="2">
    <source>
        <dbReference type="Proteomes" id="UP000828941"/>
    </source>
</evidence>
<evidence type="ECO:0000313" key="1">
    <source>
        <dbReference type="EMBL" id="KAI4354819.1"/>
    </source>
</evidence>
<reference evidence="1 2" key="1">
    <citation type="journal article" date="2022" name="DNA Res.">
        <title>Chromosomal-level genome assembly of the orchid tree Bauhinia variegata (Leguminosae; Cercidoideae) supports the allotetraploid origin hypothesis of Bauhinia.</title>
        <authorList>
            <person name="Zhong Y."/>
            <person name="Chen Y."/>
            <person name="Zheng D."/>
            <person name="Pang J."/>
            <person name="Liu Y."/>
            <person name="Luo S."/>
            <person name="Meng S."/>
            <person name="Qian L."/>
            <person name="Wei D."/>
            <person name="Dai S."/>
            <person name="Zhou R."/>
        </authorList>
    </citation>
    <scope>NUCLEOTIDE SEQUENCE [LARGE SCALE GENOMIC DNA]</scope>
    <source>
        <strain evidence="1">BV-YZ2020</strain>
    </source>
</reference>
<proteinExistence type="predicted"/>
<dbReference type="Proteomes" id="UP000828941">
    <property type="component" value="Chromosome 2"/>
</dbReference>
<protein>
    <submittedName>
        <fullName evidence="1">Uncharacterized protein</fullName>
    </submittedName>
</protein>
<keyword evidence="2" id="KW-1185">Reference proteome</keyword>
<gene>
    <name evidence="1" type="ORF">L6164_003652</name>
</gene>
<accession>A0ACB9Q3H9</accession>
<comment type="caution">
    <text evidence="1">The sequence shown here is derived from an EMBL/GenBank/DDBJ whole genome shotgun (WGS) entry which is preliminary data.</text>
</comment>
<sequence length="174" mass="19589">MKPKSKKTSLIEETHHKEDAKASSSLFDFTLLSDALNTSEIAIKGQSSSISEDSNPVQSIPKGSFDFTGLSETLNGIEKENQKHVPRWNKRSLCMKQVREFALRRIATNKILASKEKSDLAKITKKFWPTKPRSAIRIRPIQNFGVTNVARDLFIARNKKRVIVMEGGGLFICL</sequence>
<dbReference type="EMBL" id="CM039427">
    <property type="protein sequence ID" value="KAI4354819.1"/>
    <property type="molecule type" value="Genomic_DNA"/>
</dbReference>
<organism evidence="1 2">
    <name type="scientific">Bauhinia variegata</name>
    <name type="common">Purple orchid tree</name>
    <name type="synonym">Phanera variegata</name>
    <dbReference type="NCBI Taxonomy" id="167791"/>
    <lineage>
        <taxon>Eukaryota</taxon>
        <taxon>Viridiplantae</taxon>
        <taxon>Streptophyta</taxon>
        <taxon>Embryophyta</taxon>
        <taxon>Tracheophyta</taxon>
        <taxon>Spermatophyta</taxon>
        <taxon>Magnoliopsida</taxon>
        <taxon>eudicotyledons</taxon>
        <taxon>Gunneridae</taxon>
        <taxon>Pentapetalae</taxon>
        <taxon>rosids</taxon>
        <taxon>fabids</taxon>
        <taxon>Fabales</taxon>
        <taxon>Fabaceae</taxon>
        <taxon>Cercidoideae</taxon>
        <taxon>Cercideae</taxon>
        <taxon>Bauhiniinae</taxon>
        <taxon>Bauhinia</taxon>
    </lineage>
</organism>
<name>A0ACB9Q3H9_BAUVA</name>